<dbReference type="InParanoid" id="A0A6L2P8A0"/>
<dbReference type="Proteomes" id="UP000502823">
    <property type="component" value="Unassembled WGS sequence"/>
</dbReference>
<dbReference type="AlphaFoldDB" id="A0A6L2P8A0"/>
<keyword evidence="3" id="KW-1185">Reference proteome</keyword>
<name>A0A6L2P8A0_COPFO</name>
<protein>
    <recommendedName>
        <fullName evidence="1">Reverse transcriptase domain-containing protein</fullName>
    </recommendedName>
</protein>
<accession>A0A6L2P8A0</accession>
<sequence length="138" mass="16126">MVRSYLVNRRQKVEIWHTEFGKTSSNWETVKSGVPHSSILRPLLYLLYINDLPSGIGIDRKLLLYADDTSLLISGPDICDIQTQLMMVLDNLNNWFMKNDLSLNLKKNQSNEIRFKLLKQYTLSDFISLQFTSRRTKL</sequence>
<dbReference type="PROSITE" id="PS50878">
    <property type="entry name" value="RT_POL"/>
    <property type="match status" value="1"/>
</dbReference>
<dbReference type="EMBL" id="BLKM01000068">
    <property type="protein sequence ID" value="GFG28424.1"/>
    <property type="molecule type" value="Genomic_DNA"/>
</dbReference>
<feature type="domain" description="Reverse transcriptase" evidence="1">
    <location>
        <begin position="1"/>
        <end position="131"/>
    </location>
</feature>
<gene>
    <name evidence="2" type="ORF">Cfor_12637</name>
</gene>
<proteinExistence type="predicted"/>
<dbReference type="InterPro" id="IPR000477">
    <property type="entry name" value="RT_dom"/>
</dbReference>
<reference evidence="3" key="1">
    <citation type="submission" date="2020-01" db="EMBL/GenBank/DDBJ databases">
        <title>Draft genome sequence of the Termite Coptotermes fromosanus.</title>
        <authorList>
            <person name="Itakura S."/>
            <person name="Yosikawa Y."/>
            <person name="Umezawa K."/>
        </authorList>
    </citation>
    <scope>NUCLEOTIDE SEQUENCE [LARGE SCALE GENOMIC DNA]</scope>
</reference>
<evidence type="ECO:0000259" key="1">
    <source>
        <dbReference type="PROSITE" id="PS50878"/>
    </source>
</evidence>
<evidence type="ECO:0000313" key="3">
    <source>
        <dbReference type="Proteomes" id="UP000502823"/>
    </source>
</evidence>
<evidence type="ECO:0000313" key="2">
    <source>
        <dbReference type="EMBL" id="GFG28424.1"/>
    </source>
</evidence>
<organism evidence="2 3">
    <name type="scientific">Coptotermes formosanus</name>
    <name type="common">Formosan subterranean termite</name>
    <dbReference type="NCBI Taxonomy" id="36987"/>
    <lineage>
        <taxon>Eukaryota</taxon>
        <taxon>Metazoa</taxon>
        <taxon>Ecdysozoa</taxon>
        <taxon>Arthropoda</taxon>
        <taxon>Hexapoda</taxon>
        <taxon>Insecta</taxon>
        <taxon>Pterygota</taxon>
        <taxon>Neoptera</taxon>
        <taxon>Polyneoptera</taxon>
        <taxon>Dictyoptera</taxon>
        <taxon>Blattodea</taxon>
        <taxon>Blattoidea</taxon>
        <taxon>Termitoidae</taxon>
        <taxon>Rhinotermitidae</taxon>
        <taxon>Coptotermes</taxon>
    </lineage>
</organism>
<comment type="caution">
    <text evidence="2">The sequence shown here is derived from an EMBL/GenBank/DDBJ whole genome shotgun (WGS) entry which is preliminary data.</text>
</comment>
<dbReference type="OrthoDB" id="445826at2759"/>
<dbReference type="PANTHER" id="PTHR33332">
    <property type="entry name" value="REVERSE TRANSCRIPTASE DOMAIN-CONTAINING PROTEIN"/>
    <property type="match status" value="1"/>
</dbReference>